<feature type="domain" description="RNA polymerase Rpb2" evidence="19">
    <location>
        <begin position="92"/>
        <end position="125"/>
    </location>
</feature>
<sequence>MAQAQREAKVYVNGSLVGTHPDPNQLAAQIREARRRGDVSQMVNVSVKERTREVIINADAGRARRPLIVVEDGEPLLDDDHVEALDNNELDFDDLVERGLVEFIDAEEEEDIYVAVDEDELNEDHTHLEIDPQLIFGIGAGMIPYPEHNASPRITMGAGMMKQSLGLPAANYRIRPDTRQHLMHYPQLSMVKTQTTEQIGFDERPAAQNFVVAVMSYEGFNIEDALVMNKGSVERALARSHFFRTYEGEERRYPGGQEDRFEIPSQDVRGARGEDAYSHLDEDGLVNPETVVDENSVLLGKTSPPRFLEEPDDMAGLSPQKRRETSVTMRSGESGVVDTVTLMEGEDGSKLAKVSVRDQRVPELGDKFASRHGQKGVVGHLAPQEDMPFTADGVVPDLVLNPHALPSRMTVGHVLEMLGGKVGALEGRRVDGTAFQGENEEELRSALEERGFMSSGKEVMYSGVTGEKIEAEIFVGIIFYHKLYHMVSNKLHARSRGPVQVLTRQPTEGRAREGGLRLGEMERDTVIGHGAAMVLQERLLDSSDKEKVYISADTGMVAVEDRDQRRIYDPVTGDEDNIHEIEISYAFKLLLDEMVALGVRPRIELKDAV</sequence>
<dbReference type="PANTHER" id="PTHR20856">
    <property type="entry name" value="DNA-DIRECTED RNA POLYMERASE I SUBUNIT 2"/>
    <property type="match status" value="1"/>
</dbReference>
<comment type="subunit">
    <text evidence="12">Part of the RNA polymerase complex.</text>
</comment>
<evidence type="ECO:0000256" key="15">
    <source>
        <dbReference type="SAM" id="MobiDB-lite"/>
    </source>
</evidence>
<evidence type="ECO:0000256" key="7">
    <source>
        <dbReference type="ARBA" id="ARBA00022695"/>
    </source>
</evidence>
<dbReference type="Pfam" id="PF04566">
    <property type="entry name" value="RNA_pol_Rpb2_4"/>
    <property type="match status" value="1"/>
</dbReference>
<comment type="function">
    <text evidence="14">DNA-dependent RNA polymerase catalyzes the transcription of DNA into RNA using the four ribonucleoside triphosphates as substrates.</text>
</comment>
<evidence type="ECO:0000256" key="12">
    <source>
        <dbReference type="ARBA" id="ARBA00025838"/>
    </source>
</evidence>
<name>A0A2P4NU85_9EURY</name>
<comment type="similarity">
    <text evidence="3 14">Belongs to the RNA polymerase beta chain family.</text>
</comment>
<dbReference type="InterPro" id="IPR037033">
    <property type="entry name" value="DNA-dir_RNAP_su2_hyb_sf"/>
</dbReference>
<protein>
    <recommendedName>
        <fullName evidence="14">DNA-directed RNA polymerase subunit beta</fullName>
        <ecNumber evidence="14">2.7.7.6</ecNumber>
    </recommendedName>
</protein>
<evidence type="ECO:0000259" key="18">
    <source>
        <dbReference type="Pfam" id="PF04566"/>
    </source>
</evidence>
<comment type="cofactor">
    <cofactor evidence="1">
        <name>Zn(2+)</name>
        <dbReference type="ChEBI" id="CHEBI:29105"/>
    </cofactor>
</comment>
<evidence type="ECO:0000313" key="21">
    <source>
        <dbReference type="Proteomes" id="UP000053621"/>
    </source>
</evidence>
<dbReference type="Gene3D" id="3.90.1070.20">
    <property type="match status" value="1"/>
</dbReference>
<organism evidence="20 21">
    <name type="scientific">Haloferax marisrubri</name>
    <dbReference type="NCBI Taxonomy" id="1544719"/>
    <lineage>
        <taxon>Archaea</taxon>
        <taxon>Methanobacteriati</taxon>
        <taxon>Methanobacteriota</taxon>
        <taxon>Stenosarchaea group</taxon>
        <taxon>Halobacteria</taxon>
        <taxon>Halobacteriales</taxon>
        <taxon>Haloferacaceae</taxon>
        <taxon>Haloferax</taxon>
    </lineage>
</organism>
<dbReference type="Gene3D" id="2.40.50.150">
    <property type="match status" value="1"/>
</dbReference>
<gene>
    <name evidence="20" type="primary">rpoB</name>
    <name evidence="20" type="ORF">AUR65_002420</name>
</gene>
<evidence type="ECO:0000256" key="6">
    <source>
        <dbReference type="ARBA" id="ARBA00022679"/>
    </source>
</evidence>
<dbReference type="EC" id="2.7.7.6" evidence="14"/>
<evidence type="ECO:0000259" key="19">
    <source>
        <dbReference type="Pfam" id="PF04567"/>
    </source>
</evidence>
<dbReference type="Pfam" id="PF04560">
    <property type="entry name" value="RNA_pol_Rpb2_7"/>
    <property type="match status" value="1"/>
</dbReference>
<dbReference type="GO" id="GO:0003677">
    <property type="term" value="F:DNA binding"/>
    <property type="evidence" value="ECO:0007669"/>
    <property type="project" value="UniProtKB-KW"/>
</dbReference>
<evidence type="ECO:0000256" key="4">
    <source>
        <dbReference type="ARBA" id="ARBA00022478"/>
    </source>
</evidence>
<keyword evidence="21" id="KW-1185">Reference proteome</keyword>
<evidence type="ECO:0000256" key="9">
    <source>
        <dbReference type="ARBA" id="ARBA00022833"/>
    </source>
</evidence>
<dbReference type="GO" id="GO:0008270">
    <property type="term" value="F:zinc ion binding"/>
    <property type="evidence" value="ECO:0007669"/>
    <property type="project" value="InterPro"/>
</dbReference>
<dbReference type="InterPro" id="IPR007121">
    <property type="entry name" value="RNA_pol_bsu_CS"/>
</dbReference>
<evidence type="ECO:0000259" key="16">
    <source>
        <dbReference type="Pfam" id="PF00562"/>
    </source>
</evidence>
<dbReference type="EMBL" id="LOPW02000004">
    <property type="protein sequence ID" value="POG56701.1"/>
    <property type="molecule type" value="Genomic_DNA"/>
</dbReference>
<dbReference type="InterPro" id="IPR007641">
    <property type="entry name" value="RNA_pol_Rpb2_7"/>
</dbReference>
<accession>A0A2P4NU85</accession>
<evidence type="ECO:0000256" key="14">
    <source>
        <dbReference type="RuleBase" id="RU363031"/>
    </source>
</evidence>
<dbReference type="OrthoDB" id="6009at2157"/>
<comment type="caution">
    <text evidence="20">The sequence shown here is derived from an EMBL/GenBank/DDBJ whole genome shotgun (WGS) entry which is preliminary data.</text>
</comment>
<evidence type="ECO:0000256" key="3">
    <source>
        <dbReference type="ARBA" id="ARBA00006835"/>
    </source>
</evidence>
<keyword evidence="10" id="KW-0238">DNA-binding</keyword>
<keyword evidence="6 14" id="KW-0808">Transferase</keyword>
<dbReference type="InterPro" id="IPR019969">
    <property type="entry name" value="RNAP_Rpo2"/>
</dbReference>
<dbReference type="Proteomes" id="UP000053621">
    <property type="component" value="Unassembled WGS sequence"/>
</dbReference>
<feature type="region of interest" description="Disordered" evidence="15">
    <location>
        <begin position="301"/>
        <end position="332"/>
    </location>
</feature>
<dbReference type="NCBIfam" id="TIGR03670">
    <property type="entry name" value="rpoB_arch"/>
    <property type="match status" value="1"/>
</dbReference>
<dbReference type="InterPro" id="IPR007120">
    <property type="entry name" value="DNA-dir_RNAP_su2_dom"/>
</dbReference>
<dbReference type="InterPro" id="IPR015712">
    <property type="entry name" value="DNA-dir_RNA_pol_su2"/>
</dbReference>
<dbReference type="GO" id="GO:0032549">
    <property type="term" value="F:ribonucleoside binding"/>
    <property type="evidence" value="ECO:0007669"/>
    <property type="project" value="InterPro"/>
</dbReference>
<keyword evidence="4 14" id="KW-0240">DNA-directed RNA polymerase</keyword>
<dbReference type="SUPFAM" id="SSF64484">
    <property type="entry name" value="beta and beta-prime subunits of DNA dependent RNA-polymerase"/>
    <property type="match status" value="1"/>
</dbReference>
<keyword evidence="8" id="KW-0479">Metal-binding</keyword>
<dbReference type="GO" id="GO:0003899">
    <property type="term" value="F:DNA-directed RNA polymerase activity"/>
    <property type="evidence" value="ECO:0007669"/>
    <property type="project" value="UniProtKB-EC"/>
</dbReference>
<keyword evidence="9" id="KW-0862">Zinc</keyword>
<feature type="domain" description="RNA polymerase Rpb2" evidence="17">
    <location>
        <begin position="514"/>
        <end position="605"/>
    </location>
</feature>
<dbReference type="AlphaFoldDB" id="A0A2P4NU85"/>
<proteinExistence type="inferred from homology"/>
<evidence type="ECO:0000256" key="8">
    <source>
        <dbReference type="ARBA" id="ARBA00022723"/>
    </source>
</evidence>
<comment type="catalytic activity">
    <reaction evidence="13 14">
        <text>RNA(n) + a ribonucleoside 5'-triphosphate = RNA(n+1) + diphosphate</text>
        <dbReference type="Rhea" id="RHEA:21248"/>
        <dbReference type="Rhea" id="RHEA-COMP:14527"/>
        <dbReference type="Rhea" id="RHEA-COMP:17342"/>
        <dbReference type="ChEBI" id="CHEBI:33019"/>
        <dbReference type="ChEBI" id="CHEBI:61557"/>
        <dbReference type="ChEBI" id="CHEBI:140395"/>
        <dbReference type="EC" id="2.7.7.6"/>
    </reaction>
</comment>
<feature type="domain" description="RNA polymerase Rpb2" evidence="18">
    <location>
        <begin position="10"/>
        <end position="71"/>
    </location>
</feature>
<evidence type="ECO:0000256" key="5">
    <source>
        <dbReference type="ARBA" id="ARBA00022490"/>
    </source>
</evidence>
<evidence type="ECO:0000256" key="1">
    <source>
        <dbReference type="ARBA" id="ARBA00001947"/>
    </source>
</evidence>
<keyword evidence="7 14" id="KW-0548">Nucleotidyltransferase</keyword>
<dbReference type="InterPro" id="IPR014724">
    <property type="entry name" value="RNA_pol_RPB2_OB-fold"/>
</dbReference>
<dbReference type="CDD" id="cd00653">
    <property type="entry name" value="RNA_pol_B_RPB2"/>
    <property type="match status" value="1"/>
</dbReference>
<dbReference type="InterPro" id="IPR007646">
    <property type="entry name" value="RNA_pol_Rpb2_4"/>
</dbReference>
<dbReference type="InterPro" id="IPR007647">
    <property type="entry name" value="RNA_pol_Rpb2_5"/>
</dbReference>
<comment type="subcellular location">
    <subcellularLocation>
        <location evidence="2">Cytoplasm</location>
    </subcellularLocation>
</comment>
<feature type="domain" description="DNA-directed RNA polymerase subunit 2 hybrid-binding" evidence="16">
    <location>
        <begin position="140"/>
        <end position="512"/>
    </location>
</feature>
<dbReference type="GO" id="GO:0000428">
    <property type="term" value="C:DNA-directed RNA polymerase complex"/>
    <property type="evidence" value="ECO:0007669"/>
    <property type="project" value="UniProtKB-KW"/>
</dbReference>
<evidence type="ECO:0000313" key="20">
    <source>
        <dbReference type="EMBL" id="POG56701.1"/>
    </source>
</evidence>
<evidence type="ECO:0000256" key="13">
    <source>
        <dbReference type="ARBA" id="ARBA00048552"/>
    </source>
</evidence>
<dbReference type="PROSITE" id="PS01166">
    <property type="entry name" value="RNA_POL_BETA"/>
    <property type="match status" value="1"/>
</dbReference>
<evidence type="ECO:0000256" key="10">
    <source>
        <dbReference type="ARBA" id="ARBA00023125"/>
    </source>
</evidence>
<reference evidence="20" key="1">
    <citation type="submission" date="2017-08" db="EMBL/GenBank/DDBJ databases">
        <title>Haloferax marisrubri sp. nov., isolated from the Discovery deep brine-seawater interface in the Red Sea.</title>
        <authorList>
            <person name="Zhang G."/>
            <person name="Stingl U."/>
        </authorList>
    </citation>
    <scope>NUCLEOTIDE SEQUENCE [LARGE SCALE GENOMIC DNA]</scope>
    <source>
        <strain evidence="20">SB3</strain>
    </source>
</reference>
<dbReference type="RefSeq" id="WP_058568216.1">
    <property type="nucleotide sequence ID" value="NZ_LOPW02000004.1"/>
</dbReference>
<evidence type="ECO:0000256" key="2">
    <source>
        <dbReference type="ARBA" id="ARBA00004496"/>
    </source>
</evidence>
<keyword evidence="11 14" id="KW-0804">Transcription</keyword>
<dbReference type="Gene3D" id="3.90.1800.10">
    <property type="entry name" value="RNA polymerase alpha subunit dimerisation domain"/>
    <property type="match status" value="1"/>
</dbReference>
<dbReference type="GO" id="GO:0005737">
    <property type="term" value="C:cytoplasm"/>
    <property type="evidence" value="ECO:0007669"/>
    <property type="project" value="UniProtKB-SubCell"/>
</dbReference>
<dbReference type="FunFam" id="2.40.270.10:FF:000011">
    <property type="entry name" value="DNA-directed RNA polymerase subunit beta"/>
    <property type="match status" value="1"/>
</dbReference>
<dbReference type="GO" id="GO:0006351">
    <property type="term" value="P:DNA-templated transcription"/>
    <property type="evidence" value="ECO:0007669"/>
    <property type="project" value="InterPro"/>
</dbReference>
<dbReference type="Gene3D" id="2.40.270.10">
    <property type="entry name" value="DNA-directed RNA polymerase, subunit 2, domain 6"/>
    <property type="match status" value="1"/>
</dbReference>
<dbReference type="Pfam" id="PF00562">
    <property type="entry name" value="RNA_pol_Rpb2_6"/>
    <property type="match status" value="1"/>
</dbReference>
<dbReference type="Pfam" id="PF04567">
    <property type="entry name" value="RNA_pol_Rpb2_5"/>
    <property type="match status" value="1"/>
</dbReference>
<evidence type="ECO:0000256" key="11">
    <source>
        <dbReference type="ARBA" id="ARBA00023163"/>
    </source>
</evidence>
<keyword evidence="5" id="KW-0963">Cytoplasm</keyword>
<evidence type="ECO:0000259" key="17">
    <source>
        <dbReference type="Pfam" id="PF04560"/>
    </source>
</evidence>